<dbReference type="PANTHER" id="PTHR39490">
    <property type="entry name" value="ARRESTIN DOMAIN-CONTAINING PROTEIN D"/>
    <property type="match status" value="1"/>
</dbReference>
<keyword evidence="3" id="KW-0862">Zinc</keyword>
<evidence type="ECO:0000313" key="7">
    <source>
        <dbReference type="EMBL" id="OQO05776.1"/>
    </source>
</evidence>
<dbReference type="InterPro" id="IPR013083">
    <property type="entry name" value="Znf_RING/FYVE/PHD"/>
</dbReference>
<dbReference type="OrthoDB" id="10018316at2759"/>
<comment type="caution">
    <text evidence="7">The sequence shown here is derived from an EMBL/GenBank/DDBJ whole genome shotgun (WGS) entry which is preliminary data.</text>
</comment>
<dbReference type="AlphaFoldDB" id="A0A1V8T2Y5"/>
<evidence type="ECO:0000256" key="3">
    <source>
        <dbReference type="ARBA" id="ARBA00022833"/>
    </source>
</evidence>
<dbReference type="PROSITE" id="PS50178">
    <property type="entry name" value="ZF_FYVE"/>
    <property type="match status" value="1"/>
</dbReference>
<dbReference type="Gene3D" id="3.30.40.10">
    <property type="entry name" value="Zinc/RING finger domain, C3HC4 (zinc finger)"/>
    <property type="match status" value="1"/>
</dbReference>
<feature type="domain" description="FYVE-type" evidence="6">
    <location>
        <begin position="151"/>
        <end position="215"/>
    </location>
</feature>
<evidence type="ECO:0000256" key="2">
    <source>
        <dbReference type="ARBA" id="ARBA00022771"/>
    </source>
</evidence>
<protein>
    <recommendedName>
        <fullName evidence="6">FYVE-type domain-containing protein</fullName>
    </recommendedName>
</protein>
<dbReference type="Proteomes" id="UP000192596">
    <property type="component" value="Unassembled WGS sequence"/>
</dbReference>
<dbReference type="STRING" id="1507870.A0A1V8T2Y5"/>
<feature type="region of interest" description="Disordered" evidence="5">
    <location>
        <begin position="225"/>
        <end position="245"/>
    </location>
</feature>
<accession>A0A1V8T2Y5</accession>
<keyword evidence="2 4" id="KW-0863">Zinc-finger</keyword>
<keyword evidence="1" id="KW-0479">Metal-binding</keyword>
<dbReference type="PANTHER" id="PTHR39490:SF8">
    <property type="entry name" value="ZINC FINGER FYVE DOMAIN-CONTAINING PROTEIN 21"/>
    <property type="match status" value="1"/>
</dbReference>
<evidence type="ECO:0000256" key="4">
    <source>
        <dbReference type="PROSITE-ProRule" id="PRU00091"/>
    </source>
</evidence>
<dbReference type="InterPro" id="IPR000306">
    <property type="entry name" value="Znf_FYVE"/>
</dbReference>
<dbReference type="SUPFAM" id="SSF57903">
    <property type="entry name" value="FYVE/PHD zinc finger"/>
    <property type="match status" value="1"/>
</dbReference>
<dbReference type="InterPro" id="IPR011011">
    <property type="entry name" value="Znf_FYVE_PHD"/>
</dbReference>
<dbReference type="InParanoid" id="A0A1V8T2Y5"/>
<evidence type="ECO:0000256" key="1">
    <source>
        <dbReference type="ARBA" id="ARBA00022723"/>
    </source>
</evidence>
<organism evidence="7 8">
    <name type="scientific">Cryoendolithus antarcticus</name>
    <dbReference type="NCBI Taxonomy" id="1507870"/>
    <lineage>
        <taxon>Eukaryota</taxon>
        <taxon>Fungi</taxon>
        <taxon>Dikarya</taxon>
        <taxon>Ascomycota</taxon>
        <taxon>Pezizomycotina</taxon>
        <taxon>Dothideomycetes</taxon>
        <taxon>Dothideomycetidae</taxon>
        <taxon>Cladosporiales</taxon>
        <taxon>Cladosporiaceae</taxon>
        <taxon>Cryoendolithus</taxon>
    </lineage>
</organism>
<evidence type="ECO:0000259" key="6">
    <source>
        <dbReference type="PROSITE" id="PS50178"/>
    </source>
</evidence>
<dbReference type="InterPro" id="IPR017455">
    <property type="entry name" value="Znf_FYVE-rel"/>
</dbReference>
<evidence type="ECO:0000313" key="8">
    <source>
        <dbReference type="Proteomes" id="UP000192596"/>
    </source>
</evidence>
<dbReference type="Pfam" id="PF01363">
    <property type="entry name" value="FYVE"/>
    <property type="match status" value="1"/>
</dbReference>
<feature type="region of interest" description="Disordered" evidence="5">
    <location>
        <begin position="1"/>
        <end position="130"/>
    </location>
</feature>
<dbReference type="EMBL" id="NAJO01000018">
    <property type="protein sequence ID" value="OQO05776.1"/>
    <property type="molecule type" value="Genomic_DNA"/>
</dbReference>
<sequence>MAATPFVPTANMQSTNNTSPPQSFYPNTPPSINTSPTGHYTHLHVRQLRTPKQPLYTPACLRPTEPLNSRPKDIPIGPRAPDTPPRSKESSFDSVKSGSLSLYPGSPRVMSPDEDIPSALHRGLSRAGSEMVEEEHGEVSGPPTTAHWKPNESALACAICLATFTWYFRKHHCRHCGDVVCAPHLVHTVPLDQNARYHTGGAASKACDTCYREWRMIKKLRHSRSNSVADSLSSQGTAKPPMNIPQGSRLGADMHVGSMARSEGGMVWSTF</sequence>
<dbReference type="InterPro" id="IPR052113">
    <property type="entry name" value="FYVE-type_Zinc_Finger"/>
</dbReference>
<dbReference type="SMART" id="SM00064">
    <property type="entry name" value="FYVE"/>
    <property type="match status" value="1"/>
</dbReference>
<proteinExistence type="predicted"/>
<reference evidence="8" key="1">
    <citation type="submission" date="2017-03" db="EMBL/GenBank/DDBJ databases">
        <title>Genomes of endolithic fungi from Antarctica.</title>
        <authorList>
            <person name="Coleine C."/>
            <person name="Masonjones S."/>
            <person name="Stajich J.E."/>
        </authorList>
    </citation>
    <scope>NUCLEOTIDE SEQUENCE [LARGE SCALE GENOMIC DNA]</scope>
    <source>
        <strain evidence="8">CCFEE 5527</strain>
    </source>
</reference>
<gene>
    <name evidence="7" type="ORF">B0A48_09870</name>
</gene>
<name>A0A1V8T2Y5_9PEZI</name>
<feature type="compositionally biased region" description="Polar residues" evidence="5">
    <location>
        <begin position="10"/>
        <end position="25"/>
    </location>
</feature>
<feature type="compositionally biased region" description="Polar residues" evidence="5">
    <location>
        <begin position="225"/>
        <end position="237"/>
    </location>
</feature>
<keyword evidence="8" id="KW-1185">Reference proteome</keyword>
<evidence type="ECO:0000256" key="5">
    <source>
        <dbReference type="SAM" id="MobiDB-lite"/>
    </source>
</evidence>
<dbReference type="GO" id="GO:0008270">
    <property type="term" value="F:zinc ion binding"/>
    <property type="evidence" value="ECO:0007669"/>
    <property type="project" value="UniProtKB-KW"/>
</dbReference>
<dbReference type="CDD" id="cd15760">
    <property type="entry name" value="FYVE_scVPS27p_like"/>
    <property type="match status" value="1"/>
</dbReference>